<dbReference type="Gene3D" id="1.10.150.240">
    <property type="entry name" value="Putative phosphatase, domain 2"/>
    <property type="match status" value="1"/>
</dbReference>
<dbReference type="OrthoDB" id="9807742at2"/>
<organism evidence="1 2">
    <name type="scientific">Chelatococcus asaccharovorans</name>
    <dbReference type="NCBI Taxonomy" id="28210"/>
    <lineage>
        <taxon>Bacteria</taxon>
        <taxon>Pseudomonadati</taxon>
        <taxon>Pseudomonadota</taxon>
        <taxon>Alphaproteobacteria</taxon>
        <taxon>Hyphomicrobiales</taxon>
        <taxon>Chelatococcaceae</taxon>
        <taxon>Chelatococcus</taxon>
    </lineage>
</organism>
<evidence type="ECO:0000313" key="2">
    <source>
        <dbReference type="Proteomes" id="UP000248021"/>
    </source>
</evidence>
<keyword evidence="2" id="KW-1185">Reference proteome</keyword>
<dbReference type="AlphaFoldDB" id="A0A2V3TZ31"/>
<accession>A0A2V3TZ31</accession>
<protein>
    <submittedName>
        <fullName evidence="1">2-haloacid dehalogenase</fullName>
    </submittedName>
</protein>
<reference evidence="1 2" key="1">
    <citation type="submission" date="2018-05" db="EMBL/GenBank/DDBJ databases">
        <title>Genomic Encyclopedia of Type Strains, Phase IV (KMG-IV): sequencing the most valuable type-strain genomes for metagenomic binning, comparative biology and taxonomic classification.</title>
        <authorList>
            <person name="Goeker M."/>
        </authorList>
    </citation>
    <scope>NUCLEOTIDE SEQUENCE [LARGE SCALE GENOMIC DNA]</scope>
    <source>
        <strain evidence="1 2">DSM 6462</strain>
    </source>
</reference>
<dbReference type="InterPro" id="IPR023198">
    <property type="entry name" value="PGP-like_dom2"/>
</dbReference>
<dbReference type="EMBL" id="QJJK01000011">
    <property type="protein sequence ID" value="PXW54714.1"/>
    <property type="molecule type" value="Genomic_DNA"/>
</dbReference>
<dbReference type="InterPro" id="IPR006439">
    <property type="entry name" value="HAD-SF_hydro_IA"/>
</dbReference>
<dbReference type="Proteomes" id="UP000248021">
    <property type="component" value="Unassembled WGS sequence"/>
</dbReference>
<gene>
    <name evidence="1" type="ORF">C7450_111247</name>
</gene>
<dbReference type="SFLD" id="SFLDS00003">
    <property type="entry name" value="Haloacid_Dehalogenase"/>
    <property type="match status" value="1"/>
</dbReference>
<dbReference type="CDD" id="cd02603">
    <property type="entry name" value="HAD_sEH-N_like"/>
    <property type="match status" value="1"/>
</dbReference>
<evidence type="ECO:0000313" key="1">
    <source>
        <dbReference type="EMBL" id="PXW54714.1"/>
    </source>
</evidence>
<dbReference type="SFLD" id="SFLDG01129">
    <property type="entry name" value="C1.5:_HAD__Beta-PGM__Phosphata"/>
    <property type="match status" value="1"/>
</dbReference>
<dbReference type="InterPro" id="IPR036412">
    <property type="entry name" value="HAD-like_sf"/>
</dbReference>
<dbReference type="NCBIfam" id="TIGR01509">
    <property type="entry name" value="HAD-SF-IA-v3"/>
    <property type="match status" value="1"/>
</dbReference>
<dbReference type="PANTHER" id="PTHR43611:SF3">
    <property type="entry name" value="FLAVIN MONONUCLEOTIDE HYDROLASE 1, CHLOROPLATIC"/>
    <property type="match status" value="1"/>
</dbReference>
<dbReference type="InterPro" id="IPR023214">
    <property type="entry name" value="HAD_sf"/>
</dbReference>
<dbReference type="PANTHER" id="PTHR43611">
    <property type="entry name" value="ALPHA-D-GLUCOSE 1-PHOSPHATE PHOSPHATASE"/>
    <property type="match status" value="1"/>
</dbReference>
<sequence>MRAERSRPRVVVFDVGAVLIEWDPRHLYRKIFAADEARMEQFLAEVCTPAWNLEQDRGRPWSEAVAERTALFPDWGAEIAAFDTRWSEMVPHAIDGTVALLGALRSTGVPTYAITNFSADKFAIARERFPFLADFDGIVVSGEVRLVKPDPAIFSLFLEQNGLTAAECLFVDDNPDNIATAQAMGFTAHLFRKPELFADALKASGFSV</sequence>
<dbReference type="Gene3D" id="3.40.50.1000">
    <property type="entry name" value="HAD superfamily/HAD-like"/>
    <property type="match status" value="1"/>
</dbReference>
<proteinExistence type="predicted"/>
<dbReference type="Pfam" id="PF00702">
    <property type="entry name" value="Hydrolase"/>
    <property type="match status" value="1"/>
</dbReference>
<dbReference type="SUPFAM" id="SSF56784">
    <property type="entry name" value="HAD-like"/>
    <property type="match status" value="1"/>
</dbReference>
<comment type="caution">
    <text evidence="1">The sequence shown here is derived from an EMBL/GenBank/DDBJ whole genome shotgun (WGS) entry which is preliminary data.</text>
</comment>
<name>A0A2V3TZ31_9HYPH</name>
<dbReference type="RefSeq" id="WP_110377161.1">
    <property type="nucleotide sequence ID" value="NZ_CAKNFM010000006.1"/>
</dbReference>